<sequence>MNPANEVSQGIRYIVAEEMSDEIITKREIALHLLRIGIGCAISYMTIKIMMKYLDPTRQQKQEAARKAKEIMKRLGINRDVKFSEHELAIASQLVEPSTIQTSWNDIAGLSSIIEELQETLIIPIAQRERFKGSTLIKPPKGVLLHGPPGCGKTMLARATAREAGTRFINLQVSMLTDKWYGESEKLAAAVFTLAKKVQPCIIFIDEIDCFLRSRDGKDHEATAMMKAQFLSLWDGLANDEENMVVIVGATNRPQDIDRAILRRMPAAFQIGYPADEPAKDPDQLSDAHAPAAVETGFKGTKLMGC</sequence>
<evidence type="ECO:0000259" key="6">
    <source>
        <dbReference type="SMART" id="SM00382"/>
    </source>
</evidence>
<evidence type="ECO:0000256" key="5">
    <source>
        <dbReference type="RuleBase" id="RU003651"/>
    </source>
</evidence>
<dbReference type="InterPro" id="IPR027417">
    <property type="entry name" value="P-loop_NTPase"/>
</dbReference>
<dbReference type="SMART" id="SM00382">
    <property type="entry name" value="AAA"/>
    <property type="match status" value="1"/>
</dbReference>
<evidence type="ECO:0000256" key="3">
    <source>
        <dbReference type="ARBA" id="ARBA00022840"/>
    </source>
</evidence>
<dbReference type="PANTHER" id="PTHR45644">
    <property type="entry name" value="AAA ATPASE, PUTATIVE (AFU_ORTHOLOGUE AFUA_2G12920)-RELATED-RELATED"/>
    <property type="match status" value="1"/>
</dbReference>
<organism evidence="7">
    <name type="scientific">Darwinula stevensoni</name>
    <dbReference type="NCBI Taxonomy" id="69355"/>
    <lineage>
        <taxon>Eukaryota</taxon>
        <taxon>Metazoa</taxon>
        <taxon>Ecdysozoa</taxon>
        <taxon>Arthropoda</taxon>
        <taxon>Crustacea</taxon>
        <taxon>Oligostraca</taxon>
        <taxon>Ostracoda</taxon>
        <taxon>Podocopa</taxon>
        <taxon>Podocopida</taxon>
        <taxon>Darwinulocopina</taxon>
        <taxon>Darwinuloidea</taxon>
        <taxon>Darwinulidae</taxon>
        <taxon>Darwinula</taxon>
    </lineage>
</organism>
<dbReference type="SUPFAM" id="SSF52540">
    <property type="entry name" value="P-loop containing nucleoside triphosphate hydrolases"/>
    <property type="match status" value="1"/>
</dbReference>
<keyword evidence="8" id="KW-1185">Reference proteome</keyword>
<dbReference type="InterPro" id="IPR051701">
    <property type="entry name" value="Mito_OM_Translocase_MSP1"/>
</dbReference>
<dbReference type="Proteomes" id="UP000677054">
    <property type="component" value="Unassembled WGS sequence"/>
</dbReference>
<dbReference type="GO" id="GO:0005524">
    <property type="term" value="F:ATP binding"/>
    <property type="evidence" value="ECO:0007669"/>
    <property type="project" value="UniProtKB-KW"/>
</dbReference>
<gene>
    <name evidence="7" type="ORF">DSTB1V02_LOCUS5558</name>
</gene>
<dbReference type="GO" id="GO:0140570">
    <property type="term" value="P:extraction of mislocalized protein from mitochondrial outer membrane"/>
    <property type="evidence" value="ECO:0007669"/>
    <property type="project" value="TreeGrafter"/>
</dbReference>
<dbReference type="OrthoDB" id="10254455at2759"/>
<evidence type="ECO:0000256" key="4">
    <source>
        <dbReference type="ARBA" id="ARBA00023128"/>
    </source>
</evidence>
<keyword evidence="2 5" id="KW-0547">Nucleotide-binding</keyword>
<dbReference type="PANTHER" id="PTHR45644:SF3">
    <property type="entry name" value="FI08533P-RELATED"/>
    <property type="match status" value="1"/>
</dbReference>
<protein>
    <recommendedName>
        <fullName evidence="6">AAA+ ATPase domain-containing protein</fullName>
    </recommendedName>
</protein>
<comment type="similarity">
    <text evidence="5">Belongs to the AAA ATPase family.</text>
</comment>
<dbReference type="PROSITE" id="PS00674">
    <property type="entry name" value="AAA"/>
    <property type="match status" value="1"/>
</dbReference>
<dbReference type="AlphaFoldDB" id="A0A7R8X9V7"/>
<dbReference type="InterPro" id="IPR003960">
    <property type="entry name" value="ATPase_AAA_CS"/>
</dbReference>
<dbReference type="EMBL" id="LR900442">
    <property type="protein sequence ID" value="CAD7245691.1"/>
    <property type="molecule type" value="Genomic_DNA"/>
</dbReference>
<evidence type="ECO:0000313" key="7">
    <source>
        <dbReference type="EMBL" id="CAD7245691.1"/>
    </source>
</evidence>
<comment type="subcellular location">
    <subcellularLocation>
        <location evidence="1">Mitochondrion</location>
    </subcellularLocation>
</comment>
<dbReference type="InterPro" id="IPR003593">
    <property type="entry name" value="AAA+_ATPase"/>
</dbReference>
<evidence type="ECO:0000256" key="2">
    <source>
        <dbReference type="ARBA" id="ARBA00022741"/>
    </source>
</evidence>
<dbReference type="GO" id="GO:0005741">
    <property type="term" value="C:mitochondrial outer membrane"/>
    <property type="evidence" value="ECO:0007669"/>
    <property type="project" value="TreeGrafter"/>
</dbReference>
<accession>A0A7R8X9V7</accession>
<name>A0A7R8X9V7_9CRUS</name>
<proteinExistence type="inferred from homology"/>
<dbReference type="Pfam" id="PF00004">
    <property type="entry name" value="AAA"/>
    <property type="match status" value="1"/>
</dbReference>
<evidence type="ECO:0000256" key="1">
    <source>
        <dbReference type="ARBA" id="ARBA00004173"/>
    </source>
</evidence>
<dbReference type="Gene3D" id="3.40.50.300">
    <property type="entry name" value="P-loop containing nucleotide triphosphate hydrolases"/>
    <property type="match status" value="1"/>
</dbReference>
<dbReference type="InterPro" id="IPR003959">
    <property type="entry name" value="ATPase_AAA_core"/>
</dbReference>
<keyword evidence="3 5" id="KW-0067">ATP-binding</keyword>
<dbReference type="EMBL" id="CAJPEV010000925">
    <property type="protein sequence ID" value="CAG0889549.1"/>
    <property type="molecule type" value="Genomic_DNA"/>
</dbReference>
<evidence type="ECO:0000313" key="8">
    <source>
        <dbReference type="Proteomes" id="UP000677054"/>
    </source>
</evidence>
<feature type="domain" description="AAA+ ATPase" evidence="6">
    <location>
        <begin position="139"/>
        <end position="277"/>
    </location>
</feature>
<keyword evidence="4" id="KW-0496">Mitochondrion</keyword>
<dbReference type="FunFam" id="3.40.50.300:FF:000538">
    <property type="entry name" value="ATPase family AAA domain-containing protein 1"/>
    <property type="match status" value="1"/>
</dbReference>
<dbReference type="GO" id="GO:0016887">
    <property type="term" value="F:ATP hydrolysis activity"/>
    <property type="evidence" value="ECO:0007669"/>
    <property type="project" value="InterPro"/>
</dbReference>
<reference evidence="7" key="1">
    <citation type="submission" date="2020-11" db="EMBL/GenBank/DDBJ databases">
        <authorList>
            <person name="Tran Van P."/>
        </authorList>
    </citation>
    <scope>NUCLEOTIDE SEQUENCE</scope>
</reference>